<dbReference type="InterPro" id="IPR007712">
    <property type="entry name" value="RelE/ParE_toxin"/>
</dbReference>
<evidence type="ECO:0000313" key="2">
    <source>
        <dbReference type="EMBL" id="MDT0453898.1"/>
    </source>
</evidence>
<dbReference type="EMBL" id="JAVRFI010000040">
    <property type="protein sequence ID" value="MDT0453898.1"/>
    <property type="molecule type" value="Genomic_DNA"/>
</dbReference>
<accession>A0ABU2SY15</accession>
<proteinExistence type="predicted"/>
<comment type="caution">
    <text evidence="2">The sequence shown here is derived from an EMBL/GenBank/DDBJ whole genome shotgun (WGS) entry which is preliminary data.</text>
</comment>
<reference evidence="2" key="1">
    <citation type="submission" date="2024-05" db="EMBL/GenBank/DDBJ databases">
        <title>30 novel species of actinomycetes from the DSMZ collection.</title>
        <authorList>
            <person name="Nouioui I."/>
        </authorList>
    </citation>
    <scope>NUCLEOTIDE SEQUENCE</scope>
    <source>
        <strain evidence="2">DSM 40473</strain>
    </source>
</reference>
<dbReference type="InterPro" id="IPR035093">
    <property type="entry name" value="RelE/ParE_toxin_dom_sf"/>
</dbReference>
<sequence>MRHTLIWANNTARSMRALRERDGDAVKPFADAINALARDPRPHDAVQLGGTDTWRLRVGRYRAMYEIDGTRVSVTLLLIGSTPVS</sequence>
<keyword evidence="3" id="KW-1185">Reference proteome</keyword>
<organism evidence="2 3">
    <name type="scientific">Streptomyces hesseae</name>
    <dbReference type="NCBI Taxonomy" id="3075519"/>
    <lineage>
        <taxon>Bacteria</taxon>
        <taxon>Bacillati</taxon>
        <taxon>Actinomycetota</taxon>
        <taxon>Actinomycetes</taxon>
        <taxon>Kitasatosporales</taxon>
        <taxon>Streptomycetaceae</taxon>
        <taxon>Streptomyces</taxon>
    </lineage>
</organism>
<protein>
    <submittedName>
        <fullName evidence="2">Type II toxin-antitoxin system RelE/ParE family toxin</fullName>
    </submittedName>
</protein>
<name>A0ABU2SY15_9ACTN</name>
<dbReference type="Gene3D" id="3.30.2310.20">
    <property type="entry name" value="RelE-like"/>
    <property type="match status" value="1"/>
</dbReference>
<evidence type="ECO:0000256" key="1">
    <source>
        <dbReference type="ARBA" id="ARBA00022649"/>
    </source>
</evidence>
<dbReference type="RefSeq" id="WP_311616227.1">
    <property type="nucleotide sequence ID" value="NZ_JAVRFI010000040.1"/>
</dbReference>
<keyword evidence="1" id="KW-1277">Toxin-antitoxin system</keyword>
<evidence type="ECO:0000313" key="3">
    <source>
        <dbReference type="Proteomes" id="UP001180531"/>
    </source>
</evidence>
<dbReference type="Proteomes" id="UP001180531">
    <property type="component" value="Unassembled WGS sequence"/>
</dbReference>
<dbReference type="SUPFAM" id="SSF143011">
    <property type="entry name" value="RelE-like"/>
    <property type="match status" value="1"/>
</dbReference>
<dbReference type="Pfam" id="PF05016">
    <property type="entry name" value="ParE_toxin"/>
    <property type="match status" value="1"/>
</dbReference>
<gene>
    <name evidence="2" type="ORF">RM609_33195</name>
</gene>